<dbReference type="AlphaFoldDB" id="Q5FJ72"/>
<dbReference type="STRING" id="272621.LBA1427"/>
<dbReference type="Pfam" id="PF00248">
    <property type="entry name" value="Aldo_ket_red"/>
    <property type="match status" value="1"/>
</dbReference>
<dbReference type="RefSeq" id="WP_011254460.1">
    <property type="nucleotide sequence ID" value="NC_006814.3"/>
</dbReference>
<feature type="domain" description="NADP-dependent oxidoreductase" evidence="1">
    <location>
        <begin position="69"/>
        <end position="148"/>
    </location>
</feature>
<name>Q5FJ72_LACAC</name>
<dbReference type="OrthoDB" id="2309561at2"/>
<evidence type="ECO:0000259" key="1">
    <source>
        <dbReference type="Pfam" id="PF00248"/>
    </source>
</evidence>
<dbReference type="Gene3D" id="3.20.20.100">
    <property type="entry name" value="NADP-dependent oxidoreductase domain"/>
    <property type="match status" value="1"/>
</dbReference>
<organism evidence="3">
    <name type="scientific">Lactobacillus acidophilus (strain ATCC 700396 / NCK56 / N2 / NCFM)</name>
    <dbReference type="NCBI Taxonomy" id="272621"/>
    <lineage>
        <taxon>Bacteria</taxon>
        <taxon>Bacillati</taxon>
        <taxon>Bacillota</taxon>
        <taxon>Bacilli</taxon>
        <taxon>Lactobacillales</taxon>
        <taxon>Lactobacillaceae</taxon>
        <taxon>Lactobacillus</taxon>
    </lineage>
</organism>
<dbReference type="SMR" id="Q5FJ72"/>
<dbReference type="Proteomes" id="UP000006381">
    <property type="component" value="Chromosome"/>
</dbReference>
<sequence>MTLLDEAVVLNDGSLMPKVGVVVGNKPADDAIKAGYRLIDCSLDQKTKLKAENPQLYVEVQVPEDVITRDDFKKIRQDIIDHHADLCLLKLSDNKEKNGQIWQELEQLKIQGWIKNIGVINISVDALNELLNHTQVRPCVAQISYEDQGLINLARENRIQVEIPVHGDINALAEIASHYGTSSVELVMRYFSQKGIVPLFEIEDVVENPRINFTINAEDLATIGQLFAQK</sequence>
<accession>Q5FJ72</accession>
<dbReference type="EMBL" id="CP000033">
    <property type="protein sequence ID" value="AAV43252.1"/>
    <property type="molecule type" value="Genomic_DNA"/>
</dbReference>
<dbReference type="InterPro" id="IPR020471">
    <property type="entry name" value="AKR"/>
</dbReference>
<dbReference type="SUPFAM" id="SSF51430">
    <property type="entry name" value="NAD(P)-linked oxidoreductase"/>
    <property type="match status" value="1"/>
</dbReference>
<dbReference type="HOGENOM" id="CLU_1203572_0_0_9"/>
<protein>
    <submittedName>
        <fullName evidence="2">Predicted oxidoreductase</fullName>
    </submittedName>
</protein>
<dbReference type="InterPro" id="IPR036812">
    <property type="entry name" value="NAD(P)_OxRdtase_dom_sf"/>
</dbReference>
<dbReference type="PATRIC" id="fig|272621.13.peg.1353"/>
<proteinExistence type="predicted"/>
<dbReference type="PANTHER" id="PTHR11732">
    <property type="entry name" value="ALDO/KETO REDUCTASE"/>
    <property type="match status" value="1"/>
</dbReference>
<dbReference type="GeneID" id="93289498"/>
<evidence type="ECO:0000313" key="2">
    <source>
        <dbReference type="EMBL" id="AAV43252.1"/>
    </source>
</evidence>
<keyword evidence="3" id="KW-1185">Reference proteome</keyword>
<gene>
    <name evidence="2" type="ordered locus">LBA1427</name>
</gene>
<dbReference type="InterPro" id="IPR023210">
    <property type="entry name" value="NADP_OxRdtase_dom"/>
</dbReference>
<dbReference type="eggNOG" id="COG0656">
    <property type="taxonomic scope" value="Bacteria"/>
</dbReference>
<dbReference type="KEGG" id="lac:LBA1427"/>
<reference evidence="2 3" key="1">
    <citation type="journal article" date="2005" name="Proc. Natl. Acad. Sci. U.S.A.">
        <title>Complete genome sequence of the probiotic lactic acid bacterium Lactobacillus acidophilus NCFM.</title>
        <authorList>
            <person name="Altermann E."/>
            <person name="Russell W.M."/>
            <person name="Azcarate-Peril M.A."/>
            <person name="Barrangou R."/>
            <person name="Buck B.L."/>
            <person name="McAuliffe O."/>
            <person name="Souther N."/>
            <person name="Dobson A."/>
            <person name="Duong T."/>
            <person name="Callanan M."/>
            <person name="Lick S."/>
            <person name="Hamrick A."/>
            <person name="Cano R."/>
            <person name="Klaenhammer T.R."/>
        </authorList>
    </citation>
    <scope>NUCLEOTIDE SEQUENCE [LARGE SCALE GENOMIC DNA]</scope>
    <source>
        <strain evidence="3">ATCC 700396 / NCK56 / N2 / NCFM</strain>
    </source>
</reference>
<dbReference type="GO" id="GO:0016491">
    <property type="term" value="F:oxidoreductase activity"/>
    <property type="evidence" value="ECO:0007669"/>
    <property type="project" value="InterPro"/>
</dbReference>
<evidence type="ECO:0000313" key="3">
    <source>
        <dbReference type="Proteomes" id="UP000006381"/>
    </source>
</evidence>
<dbReference type="DNASU" id="3252895"/>
<dbReference type="BioCyc" id="LACI272621:G1G49-1401-MONOMER"/>